<dbReference type="Proteomes" id="UP000515344">
    <property type="component" value="Chromosome"/>
</dbReference>
<protein>
    <recommendedName>
        <fullName evidence="4">SGNH/GDSL hydrolase family protein</fullName>
    </recommendedName>
</protein>
<keyword evidence="1" id="KW-0472">Membrane</keyword>
<dbReference type="RefSeq" id="WP_182804605.1">
    <property type="nucleotide sequence ID" value="NZ_CP060007.1"/>
</dbReference>
<keyword evidence="1" id="KW-0812">Transmembrane</keyword>
<feature type="transmembrane region" description="Helical" evidence="1">
    <location>
        <begin position="70"/>
        <end position="91"/>
    </location>
</feature>
<reference evidence="3" key="1">
    <citation type="submission" date="2020-08" db="EMBL/GenBank/DDBJ databases">
        <title>Lacibacter sp. S13-6-6 genome sequencing.</title>
        <authorList>
            <person name="Jin L."/>
        </authorList>
    </citation>
    <scope>NUCLEOTIDE SEQUENCE [LARGE SCALE GENOMIC DNA]</scope>
    <source>
        <strain evidence="3">S13-6-6</strain>
    </source>
</reference>
<accession>A0A7G5XJ43</accession>
<gene>
    <name evidence="2" type="ORF">H4075_04640</name>
</gene>
<dbReference type="KEGG" id="lacs:H4075_04640"/>
<evidence type="ECO:0000256" key="1">
    <source>
        <dbReference type="SAM" id="Phobius"/>
    </source>
</evidence>
<dbReference type="Gene3D" id="3.40.50.1110">
    <property type="entry name" value="SGNH hydrolase"/>
    <property type="match status" value="1"/>
</dbReference>
<dbReference type="AlphaFoldDB" id="A0A7G5XJ43"/>
<dbReference type="EMBL" id="CP060007">
    <property type="protein sequence ID" value="QNA45496.1"/>
    <property type="molecule type" value="Genomic_DNA"/>
</dbReference>
<feature type="transmembrane region" description="Helical" evidence="1">
    <location>
        <begin position="38"/>
        <end position="58"/>
    </location>
</feature>
<evidence type="ECO:0000313" key="3">
    <source>
        <dbReference type="Proteomes" id="UP000515344"/>
    </source>
</evidence>
<feature type="transmembrane region" description="Helical" evidence="1">
    <location>
        <begin position="5"/>
        <end position="26"/>
    </location>
</feature>
<dbReference type="SUPFAM" id="SSF52266">
    <property type="entry name" value="SGNH hydrolase"/>
    <property type="match status" value="1"/>
</dbReference>
<evidence type="ECO:0008006" key="4">
    <source>
        <dbReference type="Google" id="ProtNLM"/>
    </source>
</evidence>
<proteinExistence type="predicted"/>
<evidence type="ECO:0000313" key="2">
    <source>
        <dbReference type="EMBL" id="QNA45496.1"/>
    </source>
</evidence>
<name>A0A7G5XJ43_9BACT</name>
<dbReference type="InterPro" id="IPR036514">
    <property type="entry name" value="SGNH_hydro_sf"/>
</dbReference>
<dbReference type="GO" id="GO:0016788">
    <property type="term" value="F:hydrolase activity, acting on ester bonds"/>
    <property type="evidence" value="ECO:0007669"/>
    <property type="project" value="UniProtKB-ARBA"/>
</dbReference>
<organism evidence="2 3">
    <name type="scientific">Lacibacter sediminis</name>
    <dbReference type="NCBI Taxonomy" id="2760713"/>
    <lineage>
        <taxon>Bacteria</taxon>
        <taxon>Pseudomonadati</taxon>
        <taxon>Bacteroidota</taxon>
        <taxon>Chitinophagia</taxon>
        <taxon>Chitinophagales</taxon>
        <taxon>Chitinophagaceae</taxon>
        <taxon>Lacibacter</taxon>
    </lineage>
</organism>
<keyword evidence="1" id="KW-1133">Transmembrane helix</keyword>
<sequence>MKKIVIDALVTIFICAGLFFLLQFFAEKTGLFLPLNTRHIYQLLQAFIILFCLYAFFYKRLWNSGLFRSPLKISLFLFSIVTLLFIIYHSLSLNKSILAYYRYFSSDNFISWKGRMYERDSLLGYRMRPDNFSSLVYDLKQPVPVKTDSNGFRVAHTREQFSDVNKPVDLLFLGCSFTFGSACKAEETFPYIVARESGMNYINAAVGGYGLAQMLIQANQLLPKYKPRYIIIQRSPWLIERSLIEFAPSRGGYLLPTPYFIEKENEFAIDPPVYQSPINELLPEEDRKIYKGNFLRYYFKKGISYFGNQQIQIIKTRMRNILGHKKRPTPKRHEAELFAYSEIIKLARAHDVEVILLHLNNGPITFKGKLPVGNYSYRIANADSALRQRMSSSDEQEYVRLFGHWGMRGNDSVFIDGHPNPLAHKLIATSILMQLPGK</sequence>
<keyword evidence="3" id="KW-1185">Reference proteome</keyword>